<evidence type="ECO:0000256" key="2">
    <source>
        <dbReference type="SAM" id="MobiDB-lite"/>
    </source>
</evidence>
<dbReference type="OrthoDB" id="1901244at2759"/>
<dbReference type="Proteomes" id="UP000799640">
    <property type="component" value="Unassembled WGS sequence"/>
</dbReference>
<feature type="region of interest" description="Disordered" evidence="2">
    <location>
        <begin position="191"/>
        <end position="225"/>
    </location>
</feature>
<name>A0A6G1HRX8_9PEZI</name>
<dbReference type="PANTHER" id="PTHR31360">
    <property type="match status" value="1"/>
</dbReference>
<accession>A0A6G1HRX8</accession>
<dbReference type="AlphaFoldDB" id="A0A6G1HRX8"/>
<dbReference type="InterPro" id="IPR010686">
    <property type="entry name" value="OBAP-like"/>
</dbReference>
<protein>
    <submittedName>
        <fullName evidence="3">DUF1264-domain-containing protein</fullName>
    </submittedName>
</protein>
<organism evidence="3 4">
    <name type="scientific">Trichodelitschia bisporula</name>
    <dbReference type="NCBI Taxonomy" id="703511"/>
    <lineage>
        <taxon>Eukaryota</taxon>
        <taxon>Fungi</taxon>
        <taxon>Dikarya</taxon>
        <taxon>Ascomycota</taxon>
        <taxon>Pezizomycotina</taxon>
        <taxon>Dothideomycetes</taxon>
        <taxon>Dothideomycetes incertae sedis</taxon>
        <taxon>Phaeotrichales</taxon>
        <taxon>Phaeotrichaceae</taxon>
        <taxon>Trichodelitschia</taxon>
    </lineage>
</organism>
<dbReference type="EMBL" id="ML996699">
    <property type="protein sequence ID" value="KAF2398674.1"/>
    <property type="molecule type" value="Genomic_DNA"/>
</dbReference>
<sequence>MDSMPVTHGAPGCPLSTTNKVLDTAAGMTQDFRPLKNVCGFLNAFHSYVEDPTRCVETNHYCAHLNDDVRQCLLYDSPEKDARLIGIEYMVSAKLFETLPPEERTLWHSHVFEVKSGMLIMPKPAGVPEAAWEVAENKEMEDLVTVYGKVFHLWQTDKGHKLPMGMPKLMTSFTEVSQMDFDKVVSARDKKFGSDYKRKQEARKYIPEPQIHPDADAAWQKTKSK</sequence>
<proteinExistence type="inferred from homology"/>
<evidence type="ECO:0000313" key="4">
    <source>
        <dbReference type="Proteomes" id="UP000799640"/>
    </source>
</evidence>
<evidence type="ECO:0000256" key="1">
    <source>
        <dbReference type="ARBA" id="ARBA00009740"/>
    </source>
</evidence>
<feature type="compositionally biased region" description="Basic and acidic residues" evidence="2">
    <location>
        <begin position="191"/>
        <end position="215"/>
    </location>
</feature>
<dbReference type="Pfam" id="PF06884">
    <property type="entry name" value="DUF1264"/>
    <property type="match status" value="1"/>
</dbReference>
<gene>
    <name evidence="3" type="ORF">EJ06DRAFT_583338</name>
</gene>
<reference evidence="3" key="1">
    <citation type="journal article" date="2020" name="Stud. Mycol.">
        <title>101 Dothideomycetes genomes: a test case for predicting lifestyles and emergence of pathogens.</title>
        <authorList>
            <person name="Haridas S."/>
            <person name="Albert R."/>
            <person name="Binder M."/>
            <person name="Bloem J."/>
            <person name="Labutti K."/>
            <person name="Salamov A."/>
            <person name="Andreopoulos B."/>
            <person name="Baker S."/>
            <person name="Barry K."/>
            <person name="Bills G."/>
            <person name="Bluhm B."/>
            <person name="Cannon C."/>
            <person name="Castanera R."/>
            <person name="Culley D."/>
            <person name="Daum C."/>
            <person name="Ezra D."/>
            <person name="Gonzalez J."/>
            <person name="Henrissat B."/>
            <person name="Kuo A."/>
            <person name="Liang C."/>
            <person name="Lipzen A."/>
            <person name="Lutzoni F."/>
            <person name="Magnuson J."/>
            <person name="Mondo S."/>
            <person name="Nolan M."/>
            <person name="Ohm R."/>
            <person name="Pangilinan J."/>
            <person name="Park H.-J."/>
            <person name="Ramirez L."/>
            <person name="Alfaro M."/>
            <person name="Sun H."/>
            <person name="Tritt A."/>
            <person name="Yoshinaga Y."/>
            <person name="Zwiers L.-H."/>
            <person name="Turgeon B."/>
            <person name="Goodwin S."/>
            <person name="Spatafora J."/>
            <person name="Crous P."/>
            <person name="Grigoriev I."/>
        </authorList>
    </citation>
    <scope>NUCLEOTIDE SEQUENCE</scope>
    <source>
        <strain evidence="3">CBS 262.69</strain>
    </source>
</reference>
<evidence type="ECO:0000313" key="3">
    <source>
        <dbReference type="EMBL" id="KAF2398674.1"/>
    </source>
</evidence>
<keyword evidence="4" id="KW-1185">Reference proteome</keyword>
<comment type="similarity">
    <text evidence="1">Belongs to the OBAP family.</text>
</comment>
<dbReference type="PANTHER" id="PTHR31360:SF0">
    <property type="entry name" value="OIL BODY-ASSOCIATED PROTEIN 1B"/>
    <property type="match status" value="1"/>
</dbReference>